<evidence type="ECO:0000256" key="2">
    <source>
        <dbReference type="ARBA" id="ARBA00022840"/>
    </source>
</evidence>
<feature type="transmembrane region" description="Helical" evidence="5">
    <location>
        <begin position="190"/>
        <end position="209"/>
    </location>
</feature>
<feature type="transmembrane region" description="Helical" evidence="5">
    <location>
        <begin position="215"/>
        <end position="234"/>
    </location>
</feature>
<dbReference type="AlphaFoldDB" id="A0A0S4QYU0"/>
<keyword evidence="2 3" id="KW-0067">ATP-binding</keyword>
<feature type="binding site" evidence="3">
    <location>
        <begin position="392"/>
        <end position="399"/>
    </location>
    <ligand>
        <name>ATP</name>
        <dbReference type="ChEBI" id="CHEBI:30616"/>
    </ligand>
</feature>
<evidence type="ECO:0000313" key="8">
    <source>
        <dbReference type="Proteomes" id="UP000198802"/>
    </source>
</evidence>
<dbReference type="GO" id="GO:0003677">
    <property type="term" value="F:DNA binding"/>
    <property type="evidence" value="ECO:0007669"/>
    <property type="project" value="InterPro"/>
</dbReference>
<evidence type="ECO:0000313" key="7">
    <source>
        <dbReference type="EMBL" id="CUU60377.1"/>
    </source>
</evidence>
<protein>
    <submittedName>
        <fullName evidence="7">DNA segregation ATPase FtsK/SpoIIIE, S-DNA-T family</fullName>
    </submittedName>
</protein>
<dbReference type="SUPFAM" id="SSF52540">
    <property type="entry name" value="P-loop containing nucleoside triphosphate hydrolases"/>
    <property type="match status" value="1"/>
</dbReference>
<dbReference type="Proteomes" id="UP000198802">
    <property type="component" value="Unassembled WGS sequence"/>
</dbReference>
<evidence type="ECO:0000256" key="1">
    <source>
        <dbReference type="ARBA" id="ARBA00022741"/>
    </source>
</evidence>
<dbReference type="EMBL" id="FAOZ01000039">
    <property type="protein sequence ID" value="CUU60377.1"/>
    <property type="molecule type" value="Genomic_DNA"/>
</dbReference>
<feature type="compositionally biased region" description="Pro residues" evidence="4">
    <location>
        <begin position="1"/>
        <end position="19"/>
    </location>
</feature>
<reference evidence="8" key="1">
    <citation type="submission" date="2015-11" db="EMBL/GenBank/DDBJ databases">
        <authorList>
            <person name="Varghese N."/>
        </authorList>
    </citation>
    <scope>NUCLEOTIDE SEQUENCE [LARGE SCALE GENOMIC DNA]</scope>
    <source>
        <strain evidence="8">DSM 45899</strain>
    </source>
</reference>
<dbReference type="InterPro" id="IPR002543">
    <property type="entry name" value="FtsK_dom"/>
</dbReference>
<keyword evidence="1 3" id="KW-0547">Nucleotide-binding</keyword>
<dbReference type="PANTHER" id="PTHR22683:SF41">
    <property type="entry name" value="DNA TRANSLOCASE FTSK"/>
    <property type="match status" value="1"/>
</dbReference>
<evidence type="ECO:0000256" key="5">
    <source>
        <dbReference type="SAM" id="Phobius"/>
    </source>
</evidence>
<keyword evidence="5" id="KW-0812">Transmembrane</keyword>
<dbReference type="Gene3D" id="3.40.50.300">
    <property type="entry name" value="P-loop containing nucleotide triphosphate hydrolases"/>
    <property type="match status" value="1"/>
</dbReference>
<organism evidence="7 8">
    <name type="scientific">Parafrankia irregularis</name>
    <dbReference type="NCBI Taxonomy" id="795642"/>
    <lineage>
        <taxon>Bacteria</taxon>
        <taxon>Bacillati</taxon>
        <taxon>Actinomycetota</taxon>
        <taxon>Actinomycetes</taxon>
        <taxon>Frankiales</taxon>
        <taxon>Frankiaceae</taxon>
        <taxon>Parafrankia</taxon>
    </lineage>
</organism>
<dbReference type="InterPro" id="IPR050206">
    <property type="entry name" value="FtsK/SpoIIIE/SftA"/>
</dbReference>
<dbReference type="PANTHER" id="PTHR22683">
    <property type="entry name" value="SPORULATION PROTEIN RELATED"/>
    <property type="match status" value="1"/>
</dbReference>
<proteinExistence type="predicted"/>
<accession>A0A0S4QYU0</accession>
<sequence>MTEHSPPPPDDPAITPPADPAGDGPSSGWVPDLVAVRAELERYLPADRLPIPAAPVVPAPAVGVEVDGALMVPVDPPAGPRRRLLEPRPGTRRPIVPSWLRSWAALGVATRWAAGHFSYTAAYHAVRLPLYAGRLAIRAPRGAGRVAADAVGWLVDRDARPVIAAAIRQEDAGTYLRLARLHDTRTRTRAILAALVGLPALVLAVWWWVAAPSGVHLTVLGVVVAVLGVVGAPADQPLMSPAVVPTKVGRLTADVVTRALGALGIGEINRARREGGGITFPSPIMRDGPGWRAEVDLPYGVTVSDILERRERLASGLRRPSGCVWPEAGHDAHAGRLILWVGDQDMSQAPPPPWPLAKRGLVDMFAPLPFGTDPRGRPVSVSLVENNVLVGSLPGAGKTSAVRVLMLGCGLDPTCELWVFNRKGTADLDAAEKFAARYATGLDDATTEATLVALRDLRADIGRRAEAIRRLPKDLCPDGKVTRQIAGLRSQGLHPLVAIIDECQNLFSHPVYGKEAGELVTAVIKLGRALGVILILATQRPDAASLPAGVSSNVSIRFCLRVMGQVENDMILGTSMYKNGIQASTLRPSDKGIGYLVGATDEPMIVRAAYIDTPTAEQIADRARAARIAAGRLAEHAPREIAAAEPAALSLLDDILAVIPESENKVWSETVVTRLTELRPDLYGGWGPEQLAVVLKPYGIDTSQISRRIRGKVVNRRGIIRRDVADVVAERDRNRGLG</sequence>
<dbReference type="InterPro" id="IPR027417">
    <property type="entry name" value="P-loop_NTPase"/>
</dbReference>
<name>A0A0S4QYU0_9ACTN</name>
<evidence type="ECO:0000256" key="3">
    <source>
        <dbReference type="PROSITE-ProRule" id="PRU00289"/>
    </source>
</evidence>
<feature type="domain" description="FtsK" evidence="6">
    <location>
        <begin position="376"/>
        <end position="569"/>
    </location>
</feature>
<evidence type="ECO:0000259" key="6">
    <source>
        <dbReference type="PROSITE" id="PS50901"/>
    </source>
</evidence>
<keyword evidence="5" id="KW-0472">Membrane</keyword>
<keyword evidence="8" id="KW-1185">Reference proteome</keyword>
<dbReference type="GO" id="GO:0005524">
    <property type="term" value="F:ATP binding"/>
    <property type="evidence" value="ECO:0007669"/>
    <property type="project" value="UniProtKB-UniRule"/>
</dbReference>
<evidence type="ECO:0000256" key="4">
    <source>
        <dbReference type="SAM" id="MobiDB-lite"/>
    </source>
</evidence>
<dbReference type="RefSeq" id="WP_091285179.1">
    <property type="nucleotide sequence ID" value="NZ_FAOZ01000039.1"/>
</dbReference>
<feature type="region of interest" description="Disordered" evidence="4">
    <location>
        <begin position="1"/>
        <end position="30"/>
    </location>
</feature>
<dbReference type="PROSITE" id="PS50901">
    <property type="entry name" value="FTSK"/>
    <property type="match status" value="1"/>
</dbReference>
<keyword evidence="5" id="KW-1133">Transmembrane helix</keyword>
<gene>
    <name evidence="7" type="ORF">Ga0074812_13910</name>
</gene>